<organism evidence="3 4">
    <name type="scientific">Thalassotalea loyana</name>
    <dbReference type="NCBI Taxonomy" id="280483"/>
    <lineage>
        <taxon>Bacteria</taxon>
        <taxon>Pseudomonadati</taxon>
        <taxon>Pseudomonadota</taxon>
        <taxon>Gammaproteobacteria</taxon>
        <taxon>Alteromonadales</taxon>
        <taxon>Colwelliaceae</taxon>
        <taxon>Thalassotalea</taxon>
    </lineage>
</organism>
<evidence type="ECO:0000256" key="2">
    <source>
        <dbReference type="ARBA" id="ARBA00023002"/>
    </source>
</evidence>
<dbReference type="NCBIfam" id="NF005754">
    <property type="entry name" value="PRK07578.1"/>
    <property type="match status" value="1"/>
</dbReference>
<evidence type="ECO:0000313" key="4">
    <source>
        <dbReference type="Proteomes" id="UP001157134"/>
    </source>
</evidence>
<comment type="similarity">
    <text evidence="1">Belongs to the short-chain dehydrogenases/reductases (SDR) family.</text>
</comment>
<sequence>MKKVLVIGASGLLGKNIVKLLADDAEVITASLSDPNNPVDISNTDSIKSLFENVGLVDAVICTAGIANFADWNKAADSDWSFAISNKLMGQINIIRHAMEKVKTGGAIVLTTGILAQYPMPGSSIVSTVNAGLEAAIKTLKVELDGSVRIGAISPGWIAETLVAMGMDEKQGMPAIEVAQAYIDYLNKGNHGDIVVTSSR</sequence>
<dbReference type="PANTHER" id="PTHR43477:SF1">
    <property type="entry name" value="DIHYDROANTICAPSIN 7-DEHYDROGENASE"/>
    <property type="match status" value="1"/>
</dbReference>
<dbReference type="Proteomes" id="UP001157134">
    <property type="component" value="Unassembled WGS sequence"/>
</dbReference>
<dbReference type="Gene3D" id="3.40.50.720">
    <property type="entry name" value="NAD(P)-binding Rossmann-like Domain"/>
    <property type="match status" value="1"/>
</dbReference>
<comment type="caution">
    <text evidence="3">The sequence shown here is derived from an EMBL/GenBank/DDBJ whole genome shotgun (WGS) entry which is preliminary data.</text>
</comment>
<dbReference type="PANTHER" id="PTHR43477">
    <property type="entry name" value="DIHYDROANTICAPSIN 7-DEHYDROGENASE"/>
    <property type="match status" value="1"/>
</dbReference>
<protein>
    <submittedName>
        <fullName evidence="3">Short chain dehydrogenase</fullName>
    </submittedName>
</protein>
<dbReference type="RefSeq" id="WP_284297643.1">
    <property type="nucleotide sequence ID" value="NZ_BSSV01000003.1"/>
</dbReference>
<proteinExistence type="inferred from homology"/>
<keyword evidence="4" id="KW-1185">Reference proteome</keyword>
<keyword evidence="2" id="KW-0560">Oxidoreductase</keyword>
<dbReference type="InterPro" id="IPR002347">
    <property type="entry name" value="SDR_fam"/>
</dbReference>
<reference evidence="3 4" key="1">
    <citation type="submission" date="2023-03" db="EMBL/GenBank/DDBJ databases">
        <title>Thalassotalea loyana LMG 22536T draft genome sequence.</title>
        <authorList>
            <person name="Sawabe T."/>
        </authorList>
    </citation>
    <scope>NUCLEOTIDE SEQUENCE [LARGE SCALE GENOMIC DNA]</scope>
    <source>
        <strain evidence="3 4">LMG 22536</strain>
    </source>
</reference>
<dbReference type="EMBL" id="BSSV01000003">
    <property type="protein sequence ID" value="GLX85487.1"/>
    <property type="molecule type" value="Genomic_DNA"/>
</dbReference>
<dbReference type="InterPro" id="IPR036291">
    <property type="entry name" value="NAD(P)-bd_dom_sf"/>
</dbReference>
<name>A0ABQ6HFH8_9GAMM</name>
<dbReference type="InterPro" id="IPR051122">
    <property type="entry name" value="SDR_DHRS6-like"/>
</dbReference>
<evidence type="ECO:0000256" key="1">
    <source>
        <dbReference type="ARBA" id="ARBA00006484"/>
    </source>
</evidence>
<dbReference type="Pfam" id="PF13561">
    <property type="entry name" value="adh_short_C2"/>
    <property type="match status" value="1"/>
</dbReference>
<dbReference type="CDD" id="cd11731">
    <property type="entry name" value="Lin1944_like_SDR_c"/>
    <property type="match status" value="1"/>
</dbReference>
<accession>A0ABQ6HFH8</accession>
<dbReference type="PRINTS" id="PR00081">
    <property type="entry name" value="GDHRDH"/>
</dbReference>
<dbReference type="SUPFAM" id="SSF51735">
    <property type="entry name" value="NAD(P)-binding Rossmann-fold domains"/>
    <property type="match status" value="1"/>
</dbReference>
<evidence type="ECO:0000313" key="3">
    <source>
        <dbReference type="EMBL" id="GLX85487.1"/>
    </source>
</evidence>
<gene>
    <name evidence="3" type="ORF">tloyanaT_17390</name>
</gene>